<dbReference type="GO" id="GO:0000155">
    <property type="term" value="F:phosphorelay sensor kinase activity"/>
    <property type="evidence" value="ECO:0007669"/>
    <property type="project" value="InterPro"/>
</dbReference>
<dbReference type="PANTHER" id="PTHR43065">
    <property type="entry name" value="SENSOR HISTIDINE KINASE"/>
    <property type="match status" value="1"/>
</dbReference>
<evidence type="ECO:0000256" key="1">
    <source>
        <dbReference type="ARBA" id="ARBA00000085"/>
    </source>
</evidence>
<feature type="domain" description="Histidine kinase" evidence="10">
    <location>
        <begin position="284"/>
        <end position="492"/>
    </location>
</feature>
<dbReference type="GO" id="GO:0005524">
    <property type="term" value="F:ATP binding"/>
    <property type="evidence" value="ECO:0007669"/>
    <property type="project" value="UniProtKB-KW"/>
</dbReference>
<keyword evidence="9" id="KW-0812">Transmembrane</keyword>
<organism evidence="12">
    <name type="scientific">marine sediment metagenome</name>
    <dbReference type="NCBI Taxonomy" id="412755"/>
    <lineage>
        <taxon>unclassified sequences</taxon>
        <taxon>metagenomes</taxon>
        <taxon>ecological metagenomes</taxon>
    </lineage>
</organism>
<keyword evidence="6" id="KW-0418">Kinase</keyword>
<evidence type="ECO:0000256" key="5">
    <source>
        <dbReference type="ARBA" id="ARBA00022741"/>
    </source>
</evidence>
<keyword evidence="8" id="KW-0902">Two-component regulatory system</keyword>
<dbReference type="SUPFAM" id="SSF158472">
    <property type="entry name" value="HAMP domain-like"/>
    <property type="match status" value="1"/>
</dbReference>
<dbReference type="InterPro" id="IPR003661">
    <property type="entry name" value="HisK_dim/P_dom"/>
</dbReference>
<accession>A0A0F9LQR1</accession>
<dbReference type="CDD" id="cd06225">
    <property type="entry name" value="HAMP"/>
    <property type="match status" value="1"/>
</dbReference>
<feature type="transmembrane region" description="Helical" evidence="9">
    <location>
        <begin position="187"/>
        <end position="205"/>
    </location>
</feature>
<comment type="caution">
    <text evidence="12">The sequence shown here is derived from an EMBL/GenBank/DDBJ whole genome shotgun (WGS) entry which is preliminary data.</text>
</comment>
<evidence type="ECO:0000256" key="4">
    <source>
        <dbReference type="ARBA" id="ARBA00022679"/>
    </source>
</evidence>
<feature type="domain" description="HAMP" evidence="11">
    <location>
        <begin position="207"/>
        <end position="259"/>
    </location>
</feature>
<feature type="transmembrane region" description="Helical" evidence="9">
    <location>
        <begin position="15"/>
        <end position="35"/>
    </location>
</feature>
<name>A0A0F9LQR1_9ZZZZ</name>
<evidence type="ECO:0000256" key="9">
    <source>
        <dbReference type="SAM" id="Phobius"/>
    </source>
</evidence>
<dbReference type="SMART" id="SM00388">
    <property type="entry name" value="HisKA"/>
    <property type="match status" value="1"/>
</dbReference>
<keyword evidence="7" id="KW-0067">ATP-binding</keyword>
<dbReference type="Pfam" id="PF00512">
    <property type="entry name" value="HisKA"/>
    <property type="match status" value="1"/>
</dbReference>
<dbReference type="InterPro" id="IPR003660">
    <property type="entry name" value="HAMP_dom"/>
</dbReference>
<dbReference type="AlphaFoldDB" id="A0A0F9LQR1"/>
<dbReference type="Pfam" id="PF00672">
    <property type="entry name" value="HAMP"/>
    <property type="match status" value="1"/>
</dbReference>
<dbReference type="InterPro" id="IPR036890">
    <property type="entry name" value="HATPase_C_sf"/>
</dbReference>
<dbReference type="EC" id="2.7.13.3" evidence="2"/>
<dbReference type="Pfam" id="PF02518">
    <property type="entry name" value="HATPase_c"/>
    <property type="match status" value="1"/>
</dbReference>
<dbReference type="PRINTS" id="PR00344">
    <property type="entry name" value="BCTRLSENSOR"/>
</dbReference>
<dbReference type="SUPFAM" id="SSF55874">
    <property type="entry name" value="ATPase domain of HSP90 chaperone/DNA topoisomerase II/histidine kinase"/>
    <property type="match status" value="1"/>
</dbReference>
<dbReference type="GO" id="GO:0016020">
    <property type="term" value="C:membrane"/>
    <property type="evidence" value="ECO:0007669"/>
    <property type="project" value="InterPro"/>
</dbReference>
<dbReference type="InterPro" id="IPR004358">
    <property type="entry name" value="Sig_transdc_His_kin-like_C"/>
</dbReference>
<evidence type="ECO:0000256" key="2">
    <source>
        <dbReference type="ARBA" id="ARBA00012438"/>
    </source>
</evidence>
<dbReference type="Gene3D" id="3.30.450.290">
    <property type="match status" value="1"/>
</dbReference>
<reference evidence="12" key="1">
    <citation type="journal article" date="2015" name="Nature">
        <title>Complex archaea that bridge the gap between prokaryotes and eukaryotes.</title>
        <authorList>
            <person name="Spang A."/>
            <person name="Saw J.H."/>
            <person name="Jorgensen S.L."/>
            <person name="Zaremba-Niedzwiedzka K."/>
            <person name="Martijn J."/>
            <person name="Lind A.E."/>
            <person name="van Eijk R."/>
            <person name="Schleper C."/>
            <person name="Guy L."/>
            <person name="Ettema T.J."/>
        </authorList>
    </citation>
    <scope>NUCLEOTIDE SEQUENCE</scope>
</reference>
<dbReference type="SMART" id="SM00387">
    <property type="entry name" value="HATPase_c"/>
    <property type="match status" value="1"/>
</dbReference>
<evidence type="ECO:0000259" key="10">
    <source>
        <dbReference type="PROSITE" id="PS50109"/>
    </source>
</evidence>
<dbReference type="Gene3D" id="1.10.287.130">
    <property type="match status" value="1"/>
</dbReference>
<dbReference type="PANTHER" id="PTHR43065:SF10">
    <property type="entry name" value="PEROXIDE STRESS-ACTIVATED HISTIDINE KINASE MAK3"/>
    <property type="match status" value="1"/>
</dbReference>
<proteinExistence type="predicted"/>
<evidence type="ECO:0000313" key="12">
    <source>
        <dbReference type="EMBL" id="KKM95738.1"/>
    </source>
</evidence>
<dbReference type="InterPro" id="IPR003594">
    <property type="entry name" value="HATPase_dom"/>
</dbReference>
<keyword evidence="9" id="KW-0472">Membrane</keyword>
<evidence type="ECO:0000256" key="8">
    <source>
        <dbReference type="ARBA" id="ARBA00023012"/>
    </source>
</evidence>
<evidence type="ECO:0000256" key="6">
    <source>
        <dbReference type="ARBA" id="ARBA00022777"/>
    </source>
</evidence>
<dbReference type="InterPro" id="IPR005467">
    <property type="entry name" value="His_kinase_dom"/>
</dbReference>
<sequence>MILINIKEWKLRHKIILHVVIIGILTAILLTFLYIKTQRNIIHTMSRQKAELVGSMIESSIFSAMKDGKLENVQTALQEIATPSDIKKIRIISPQGKILRSSEEDEIGSTVESSTLDKMNEFLSKKNLSDIIFIRPKSTIQGFHIIENRNECFNCHSPSKKINGILEVNIDYAATVALLQKNQLKGVIIALVSLVILNFVILRLFEKIINRPIFQLKDKMKKVQEGDLNIQLSSLKNDEIGSLTQSFAIMVRKLKEANHKIEELFNKQMEKAEHLASIGELAAGLAHEIRNPIAGMKGALEIINEKTDEKDIRKEIFTEILLQIEKINNIIQDLLSYAKPKEMSVNLVDPNECVKNAMKLAAPQISDKDIHFRFKGLENGTPAYIDADKIQEVILNLMLNSISAINKKGHITIDLRERNERGLEIILSDNGKGIKKEILSQIFNPFFTTKKRGTGLGLSICKKIIMAHKGSIEVKSQERKGTTFTIRLPVFQSEG</sequence>
<comment type="catalytic activity">
    <reaction evidence="1">
        <text>ATP + protein L-histidine = ADP + protein N-phospho-L-histidine.</text>
        <dbReference type="EC" id="2.7.13.3"/>
    </reaction>
</comment>
<keyword evidence="4" id="KW-0808">Transferase</keyword>
<keyword evidence="5" id="KW-0547">Nucleotide-binding</keyword>
<dbReference type="PROSITE" id="PS50885">
    <property type="entry name" value="HAMP"/>
    <property type="match status" value="1"/>
</dbReference>
<evidence type="ECO:0000259" key="11">
    <source>
        <dbReference type="PROSITE" id="PS50885"/>
    </source>
</evidence>
<keyword evidence="3" id="KW-0597">Phosphoprotein</keyword>
<protein>
    <recommendedName>
        <fullName evidence="2">histidine kinase</fullName>
        <ecNumber evidence="2">2.7.13.3</ecNumber>
    </recommendedName>
</protein>
<keyword evidence="9" id="KW-1133">Transmembrane helix</keyword>
<dbReference type="Gene3D" id="3.30.565.10">
    <property type="entry name" value="Histidine kinase-like ATPase, C-terminal domain"/>
    <property type="match status" value="1"/>
</dbReference>
<gene>
    <name evidence="12" type="ORF">LCGC14_1185220</name>
</gene>
<dbReference type="EMBL" id="LAZR01005969">
    <property type="protein sequence ID" value="KKM95738.1"/>
    <property type="molecule type" value="Genomic_DNA"/>
</dbReference>
<evidence type="ECO:0000256" key="7">
    <source>
        <dbReference type="ARBA" id="ARBA00022840"/>
    </source>
</evidence>
<dbReference type="SUPFAM" id="SSF47384">
    <property type="entry name" value="Homodimeric domain of signal transducing histidine kinase"/>
    <property type="match status" value="1"/>
</dbReference>
<dbReference type="InterPro" id="IPR036097">
    <property type="entry name" value="HisK_dim/P_sf"/>
</dbReference>
<dbReference type="PROSITE" id="PS50109">
    <property type="entry name" value="HIS_KIN"/>
    <property type="match status" value="1"/>
</dbReference>
<dbReference type="CDD" id="cd00082">
    <property type="entry name" value="HisKA"/>
    <property type="match status" value="1"/>
</dbReference>
<dbReference type="Gene3D" id="6.10.340.10">
    <property type="match status" value="1"/>
</dbReference>
<evidence type="ECO:0000256" key="3">
    <source>
        <dbReference type="ARBA" id="ARBA00022553"/>
    </source>
</evidence>
<dbReference type="SMART" id="SM00304">
    <property type="entry name" value="HAMP"/>
    <property type="match status" value="1"/>
</dbReference>